<comment type="caution">
    <text evidence="1">The sequence shown here is derived from an EMBL/GenBank/DDBJ whole genome shotgun (WGS) entry which is preliminary data.</text>
</comment>
<evidence type="ECO:0000313" key="1">
    <source>
        <dbReference type="EMBL" id="KUM50671.1"/>
    </source>
</evidence>
<proteinExistence type="predicted"/>
<gene>
    <name evidence="1" type="ORF">ABT39_MTgene515</name>
</gene>
<sequence length="46" mass="5298">MGAKREWVLMICSPCGWLELMPGNGEMQRMDGPAPLAQMRWVQKTY</sequence>
<reference evidence="1" key="1">
    <citation type="journal article" date="2015" name="Genome Biol. Evol.">
        <title>Organellar Genomes of White Spruce (Picea glauca): Assembly and Annotation.</title>
        <authorList>
            <person name="Jackman S.D."/>
            <person name="Warren R.L."/>
            <person name="Gibb E.A."/>
            <person name="Vandervalk B.P."/>
            <person name="Mohamadi H."/>
            <person name="Chu J."/>
            <person name="Raymond A."/>
            <person name="Pleasance S."/>
            <person name="Coope R."/>
            <person name="Wildung M.R."/>
            <person name="Ritland C.E."/>
            <person name="Bousquet J."/>
            <person name="Jones S.J."/>
            <person name="Bohlmann J."/>
            <person name="Birol I."/>
        </authorList>
    </citation>
    <scope>NUCLEOTIDE SEQUENCE [LARGE SCALE GENOMIC DNA]</scope>
    <source>
        <tissue evidence="1">Flushing bud</tissue>
    </source>
</reference>
<geneLocation type="mitochondrion" evidence="1"/>
<protein>
    <submittedName>
        <fullName evidence="1">Uncharacterized protein</fullName>
    </submittedName>
</protein>
<dbReference type="EMBL" id="LKAM01000001">
    <property type="protein sequence ID" value="KUM50671.1"/>
    <property type="molecule type" value="Genomic_DNA"/>
</dbReference>
<name>A0A101M406_PICGL</name>
<dbReference type="AlphaFoldDB" id="A0A101M406"/>
<keyword evidence="1" id="KW-0496">Mitochondrion</keyword>
<accession>A0A101M406</accession>
<organism evidence="1">
    <name type="scientific">Picea glauca</name>
    <name type="common">White spruce</name>
    <name type="synonym">Pinus glauca</name>
    <dbReference type="NCBI Taxonomy" id="3330"/>
    <lineage>
        <taxon>Eukaryota</taxon>
        <taxon>Viridiplantae</taxon>
        <taxon>Streptophyta</taxon>
        <taxon>Embryophyta</taxon>
        <taxon>Tracheophyta</taxon>
        <taxon>Spermatophyta</taxon>
        <taxon>Pinopsida</taxon>
        <taxon>Pinidae</taxon>
        <taxon>Conifers I</taxon>
        <taxon>Pinales</taxon>
        <taxon>Pinaceae</taxon>
        <taxon>Picea</taxon>
    </lineage>
</organism>